<dbReference type="SUPFAM" id="SSF51445">
    <property type="entry name" value="(Trans)glycosidases"/>
    <property type="match status" value="1"/>
</dbReference>
<feature type="domain" description="Glycoside hydrolase family 5" evidence="8">
    <location>
        <begin position="32"/>
        <end position="323"/>
    </location>
</feature>
<dbReference type="PANTHER" id="PTHR31297:SF41">
    <property type="entry name" value="ENDOGLUCANASE, PUTATIVE (AFU_ORTHOLOGUE AFUA_5G01830)-RELATED"/>
    <property type="match status" value="1"/>
</dbReference>
<evidence type="ECO:0000313" key="9">
    <source>
        <dbReference type="EMBL" id="MCH7398157.1"/>
    </source>
</evidence>
<accession>A0ABS9UNH4</accession>
<dbReference type="PANTHER" id="PTHR31297">
    <property type="entry name" value="GLUCAN ENDO-1,6-BETA-GLUCOSIDASE B"/>
    <property type="match status" value="1"/>
</dbReference>
<evidence type="ECO:0000256" key="1">
    <source>
        <dbReference type="ARBA" id="ARBA00005641"/>
    </source>
</evidence>
<evidence type="ECO:0000256" key="5">
    <source>
        <dbReference type="ARBA" id="ARBA00023295"/>
    </source>
</evidence>
<evidence type="ECO:0000259" key="8">
    <source>
        <dbReference type="Pfam" id="PF00150"/>
    </source>
</evidence>
<evidence type="ECO:0000256" key="7">
    <source>
        <dbReference type="RuleBase" id="RU361153"/>
    </source>
</evidence>
<evidence type="ECO:0000256" key="2">
    <source>
        <dbReference type="ARBA" id="ARBA00022801"/>
    </source>
</evidence>
<comment type="similarity">
    <text evidence="1 7">Belongs to the glycosyl hydrolase 5 (cellulase A) family.</text>
</comment>
<organism evidence="9 10">
    <name type="scientific">Belliella calami</name>
    <dbReference type="NCBI Taxonomy" id="2923436"/>
    <lineage>
        <taxon>Bacteria</taxon>
        <taxon>Pseudomonadati</taxon>
        <taxon>Bacteroidota</taxon>
        <taxon>Cytophagia</taxon>
        <taxon>Cytophagales</taxon>
        <taxon>Cyclobacteriaceae</taxon>
        <taxon>Belliella</taxon>
    </lineage>
</organism>
<evidence type="ECO:0000256" key="6">
    <source>
        <dbReference type="ARBA" id="ARBA00023326"/>
    </source>
</evidence>
<dbReference type="InterPro" id="IPR050386">
    <property type="entry name" value="Glycosyl_hydrolase_5"/>
</dbReference>
<evidence type="ECO:0000256" key="3">
    <source>
        <dbReference type="ARBA" id="ARBA00023001"/>
    </source>
</evidence>
<comment type="caution">
    <text evidence="9">The sequence shown here is derived from an EMBL/GenBank/DDBJ whole genome shotgun (WGS) entry which is preliminary data.</text>
</comment>
<sequence>MFSKNLYILPFMFFATFLVSPKSFAQKIDLGINLTGKERIWEKENFLAEEIIDNIKLIQKSGYSSIRIPIAINHYLKTDRHFLKELQKIVKYTERNNIPLIIAYFGHDLSEKNAKKKAKEISQDWVKVMKSLKKDSKNLYIELVNEPNLNPNTWESIAPAIISDVRKVNPRIPIIIGATNFNSLFELSRTKPFSFENLIYTFHYYEPYIFTHQGTAWTGSQNATIGIPYPFQESKMPKLAAEAQGTEGEINLRDYAQTGNKTAVIDKISQIVAWANRNQVKLWCTEFGATENADRASRISYLKDVEEVLNSYQIPSFVWEWDGNFGVKGILKD</sequence>
<protein>
    <submittedName>
        <fullName evidence="9">Glycoside hydrolase family 5 protein</fullName>
    </submittedName>
</protein>
<dbReference type="PROSITE" id="PS00659">
    <property type="entry name" value="GLYCOSYL_HYDROL_F5"/>
    <property type="match status" value="1"/>
</dbReference>
<dbReference type="Pfam" id="PF00150">
    <property type="entry name" value="Cellulase"/>
    <property type="match status" value="1"/>
</dbReference>
<evidence type="ECO:0000256" key="4">
    <source>
        <dbReference type="ARBA" id="ARBA00023277"/>
    </source>
</evidence>
<keyword evidence="2 7" id="KW-0378">Hydrolase</keyword>
<gene>
    <name evidence="9" type="ORF">MM236_09165</name>
</gene>
<dbReference type="InterPro" id="IPR018087">
    <property type="entry name" value="Glyco_hydro_5_CS"/>
</dbReference>
<dbReference type="Proteomes" id="UP001165488">
    <property type="component" value="Unassembled WGS sequence"/>
</dbReference>
<dbReference type="RefSeq" id="WP_241274672.1">
    <property type="nucleotide sequence ID" value="NZ_JAKZGS010000006.1"/>
</dbReference>
<keyword evidence="10" id="KW-1185">Reference proteome</keyword>
<dbReference type="InterPro" id="IPR001547">
    <property type="entry name" value="Glyco_hydro_5"/>
</dbReference>
<keyword evidence="6" id="KW-0624">Polysaccharide degradation</keyword>
<reference evidence="9" key="1">
    <citation type="submission" date="2022-03" db="EMBL/GenBank/DDBJ databases">
        <title>De novo assembled genomes of Belliella spp. (Cyclobacteriaceae) strains.</title>
        <authorList>
            <person name="Szabo A."/>
            <person name="Korponai K."/>
            <person name="Felfoldi T."/>
        </authorList>
    </citation>
    <scope>NUCLEOTIDE SEQUENCE</scope>
    <source>
        <strain evidence="9">DSM 107340</strain>
    </source>
</reference>
<dbReference type="EMBL" id="JAKZGS010000006">
    <property type="protein sequence ID" value="MCH7398157.1"/>
    <property type="molecule type" value="Genomic_DNA"/>
</dbReference>
<dbReference type="InterPro" id="IPR017853">
    <property type="entry name" value="GH"/>
</dbReference>
<name>A0ABS9UNH4_9BACT</name>
<evidence type="ECO:0000313" key="10">
    <source>
        <dbReference type="Proteomes" id="UP001165488"/>
    </source>
</evidence>
<keyword evidence="5 7" id="KW-0326">Glycosidase</keyword>
<proteinExistence type="inferred from homology"/>
<dbReference type="GO" id="GO:0016787">
    <property type="term" value="F:hydrolase activity"/>
    <property type="evidence" value="ECO:0007669"/>
    <property type="project" value="UniProtKB-KW"/>
</dbReference>
<dbReference type="Gene3D" id="3.20.20.80">
    <property type="entry name" value="Glycosidases"/>
    <property type="match status" value="1"/>
</dbReference>
<keyword evidence="3" id="KW-0136">Cellulose degradation</keyword>
<keyword evidence="4" id="KW-0119">Carbohydrate metabolism</keyword>